<feature type="region of interest" description="Disordered" evidence="1">
    <location>
        <begin position="201"/>
        <end position="233"/>
    </location>
</feature>
<protein>
    <recommendedName>
        <fullName evidence="2">DUF4005 domain-containing protein</fullName>
    </recommendedName>
</protein>
<feature type="compositionally biased region" description="Basic and acidic residues" evidence="1">
    <location>
        <begin position="204"/>
        <end position="213"/>
    </location>
</feature>
<evidence type="ECO:0000256" key="1">
    <source>
        <dbReference type="SAM" id="MobiDB-lite"/>
    </source>
</evidence>
<organism evidence="3 4">
    <name type="scientific">Tripterygium wilfordii</name>
    <name type="common">Thunder God vine</name>
    <dbReference type="NCBI Taxonomy" id="458696"/>
    <lineage>
        <taxon>Eukaryota</taxon>
        <taxon>Viridiplantae</taxon>
        <taxon>Streptophyta</taxon>
        <taxon>Embryophyta</taxon>
        <taxon>Tracheophyta</taxon>
        <taxon>Spermatophyta</taxon>
        <taxon>Magnoliopsida</taxon>
        <taxon>eudicotyledons</taxon>
        <taxon>Gunneridae</taxon>
        <taxon>Pentapetalae</taxon>
        <taxon>rosids</taxon>
        <taxon>fabids</taxon>
        <taxon>Celastrales</taxon>
        <taxon>Celastraceae</taxon>
        <taxon>Tripterygium</taxon>
    </lineage>
</organism>
<feature type="region of interest" description="Disordered" evidence="1">
    <location>
        <begin position="44"/>
        <end position="68"/>
    </location>
</feature>
<accession>A0A7J7CB46</accession>
<dbReference type="AlphaFoldDB" id="A0A7J7CB46"/>
<keyword evidence="4" id="KW-1185">Reference proteome</keyword>
<evidence type="ECO:0000259" key="2">
    <source>
        <dbReference type="Pfam" id="PF13178"/>
    </source>
</evidence>
<feature type="region of interest" description="Disordered" evidence="1">
    <location>
        <begin position="167"/>
        <end position="188"/>
    </location>
</feature>
<proteinExistence type="predicted"/>
<name>A0A7J7CB46_TRIWF</name>
<sequence length="233" mass="26882">MHGHSQTRDKLQAMLQKTKDLALKRERALAFAFSRQIWRPSRDTYASENELEEKPRWNGSRRNSYDQKEHIKTVKIDTFQPYSNQNAQKSQCQKQRPTSCSVASPVQRSHSNFPVNSPTISRIRSTQVHSTTPRCLKYQEKNINGDDQVSSSGDSSMRNYMVATASANARSRLESAPRQRSSTPEREKIMRRVRKRLHFPVPEEVNKSVHEQRLTPSSSCSNDNETRRSTFGE</sequence>
<feature type="compositionally biased region" description="Basic and acidic residues" evidence="1">
    <location>
        <begin position="224"/>
        <end position="233"/>
    </location>
</feature>
<evidence type="ECO:0000313" key="3">
    <source>
        <dbReference type="EMBL" id="KAF5731310.1"/>
    </source>
</evidence>
<comment type="caution">
    <text evidence="3">The sequence shown here is derived from an EMBL/GenBank/DDBJ whole genome shotgun (WGS) entry which is preliminary data.</text>
</comment>
<dbReference type="InParanoid" id="A0A7J7CB46"/>
<dbReference type="Pfam" id="PF13178">
    <property type="entry name" value="DUF4005"/>
    <property type="match status" value="1"/>
</dbReference>
<feature type="region of interest" description="Disordered" evidence="1">
    <location>
        <begin position="81"/>
        <end position="120"/>
    </location>
</feature>
<evidence type="ECO:0000313" key="4">
    <source>
        <dbReference type="Proteomes" id="UP000593562"/>
    </source>
</evidence>
<feature type="domain" description="DUF4005" evidence="2">
    <location>
        <begin position="129"/>
        <end position="212"/>
    </location>
</feature>
<reference evidence="3 4" key="1">
    <citation type="journal article" date="2020" name="Nat. Commun.">
        <title>Genome of Tripterygium wilfordii and identification of cytochrome P450 involved in triptolide biosynthesis.</title>
        <authorList>
            <person name="Tu L."/>
            <person name="Su P."/>
            <person name="Zhang Z."/>
            <person name="Gao L."/>
            <person name="Wang J."/>
            <person name="Hu T."/>
            <person name="Zhou J."/>
            <person name="Zhang Y."/>
            <person name="Zhao Y."/>
            <person name="Liu Y."/>
            <person name="Song Y."/>
            <person name="Tong Y."/>
            <person name="Lu Y."/>
            <person name="Yang J."/>
            <person name="Xu C."/>
            <person name="Jia M."/>
            <person name="Peters R.J."/>
            <person name="Huang L."/>
            <person name="Gao W."/>
        </authorList>
    </citation>
    <scope>NUCLEOTIDE SEQUENCE [LARGE SCALE GENOMIC DNA]</scope>
    <source>
        <strain evidence="4">cv. XIE 37</strain>
        <tissue evidence="3">Leaf</tissue>
    </source>
</reference>
<feature type="compositionally biased region" description="Polar residues" evidence="1">
    <location>
        <begin position="214"/>
        <end position="223"/>
    </location>
</feature>
<dbReference type="Proteomes" id="UP000593562">
    <property type="component" value="Unassembled WGS sequence"/>
</dbReference>
<feature type="compositionally biased region" description="Basic and acidic residues" evidence="1">
    <location>
        <begin position="171"/>
        <end position="188"/>
    </location>
</feature>
<gene>
    <name evidence="3" type="ORF">HS088_TW19G00918</name>
</gene>
<dbReference type="InterPro" id="IPR025064">
    <property type="entry name" value="DUF4005"/>
</dbReference>
<dbReference type="EMBL" id="JAAARO010000019">
    <property type="protein sequence ID" value="KAF5731310.1"/>
    <property type="molecule type" value="Genomic_DNA"/>
</dbReference>